<protein>
    <recommendedName>
        <fullName evidence="8">Peptidase metallopeptidase domain-containing protein</fullName>
    </recommendedName>
</protein>
<sequence>MLSFFSLIFFLSLFSSPCIHSRTLPIYTVNPKNISSAFKNHSYTWHEFEKFQDASKGSLIDGISKLKRYFNKFGYLEAEDIVNSTDLFDSNLERAITRYQEKLGLPVTGKLDSPTLSAIMSPRVLFRRSRRWGGVRWRSRGSSARVRRRAGGSTWTRAETWAVDLVAEKAKTAVDLESVATHEIGHLLGLAHTDVKEAVMYPSLRPREKKVDLKVDDIRGVQALYGSNPNFSLLAFSESDMSSNGGADWRVGEDGIIIRVNWLLVLIWWLCM</sequence>
<keyword evidence="5" id="KW-0862">Zinc</keyword>
<keyword evidence="6" id="KW-0482">Metalloprotease</keyword>
<dbReference type="Pfam" id="PF00413">
    <property type="entry name" value="Peptidase_M10"/>
    <property type="match status" value="1"/>
</dbReference>
<name>A0ABR0XU90_REHGL</name>
<dbReference type="InterPro" id="IPR006026">
    <property type="entry name" value="Peptidase_Metallo"/>
</dbReference>
<gene>
    <name evidence="9" type="ORF">DH2020_002416</name>
</gene>
<dbReference type="Gene3D" id="3.40.390.10">
    <property type="entry name" value="Collagenase (Catalytic Domain)"/>
    <property type="match status" value="1"/>
</dbReference>
<comment type="caution">
    <text evidence="9">The sequence shown here is derived from an EMBL/GenBank/DDBJ whole genome shotgun (WGS) entry which is preliminary data.</text>
</comment>
<dbReference type="InterPro" id="IPR036365">
    <property type="entry name" value="PGBD-like_sf"/>
</dbReference>
<keyword evidence="4" id="KW-0378">Hydrolase</keyword>
<dbReference type="SMART" id="SM00235">
    <property type="entry name" value="ZnMc"/>
    <property type="match status" value="1"/>
</dbReference>
<dbReference type="SUPFAM" id="SSF47090">
    <property type="entry name" value="PGBD-like"/>
    <property type="match status" value="1"/>
</dbReference>
<dbReference type="PANTHER" id="PTHR10201">
    <property type="entry name" value="MATRIX METALLOPROTEINASE"/>
    <property type="match status" value="1"/>
</dbReference>
<comment type="similarity">
    <text evidence="1">Belongs to the peptidase M10A family. Matrix metalloproteinases (MMPs) subfamily.</text>
</comment>
<organism evidence="9 10">
    <name type="scientific">Rehmannia glutinosa</name>
    <name type="common">Chinese foxglove</name>
    <dbReference type="NCBI Taxonomy" id="99300"/>
    <lineage>
        <taxon>Eukaryota</taxon>
        <taxon>Viridiplantae</taxon>
        <taxon>Streptophyta</taxon>
        <taxon>Embryophyta</taxon>
        <taxon>Tracheophyta</taxon>
        <taxon>Spermatophyta</taxon>
        <taxon>Magnoliopsida</taxon>
        <taxon>eudicotyledons</taxon>
        <taxon>Gunneridae</taxon>
        <taxon>Pentapetalae</taxon>
        <taxon>asterids</taxon>
        <taxon>lamiids</taxon>
        <taxon>Lamiales</taxon>
        <taxon>Orobanchaceae</taxon>
        <taxon>Rehmannieae</taxon>
        <taxon>Rehmannia</taxon>
    </lineage>
</organism>
<dbReference type="EMBL" id="JABTTQ020000002">
    <property type="protein sequence ID" value="KAK6162575.1"/>
    <property type="molecule type" value="Genomic_DNA"/>
</dbReference>
<dbReference type="Pfam" id="PF01471">
    <property type="entry name" value="PG_binding_1"/>
    <property type="match status" value="1"/>
</dbReference>
<keyword evidence="3" id="KW-0479">Metal-binding</keyword>
<reference evidence="9 10" key="1">
    <citation type="journal article" date="2021" name="Comput. Struct. Biotechnol. J.">
        <title>De novo genome assembly of the potent medicinal plant Rehmannia glutinosa using nanopore technology.</title>
        <authorList>
            <person name="Ma L."/>
            <person name="Dong C."/>
            <person name="Song C."/>
            <person name="Wang X."/>
            <person name="Zheng X."/>
            <person name="Niu Y."/>
            <person name="Chen S."/>
            <person name="Feng W."/>
        </authorList>
    </citation>
    <scope>NUCLEOTIDE SEQUENCE [LARGE SCALE GENOMIC DNA]</scope>
    <source>
        <strain evidence="9">DH-2019</strain>
    </source>
</reference>
<dbReference type="PANTHER" id="PTHR10201:SF321">
    <property type="entry name" value="METALLOENDOPROTEINASE 4-MMP"/>
    <property type="match status" value="1"/>
</dbReference>
<feature type="chain" id="PRO_5046694525" description="Peptidase metallopeptidase domain-containing protein" evidence="7">
    <location>
        <begin position="22"/>
        <end position="272"/>
    </location>
</feature>
<dbReference type="Proteomes" id="UP001318860">
    <property type="component" value="Unassembled WGS sequence"/>
</dbReference>
<proteinExistence type="inferred from homology"/>
<dbReference type="InterPro" id="IPR024079">
    <property type="entry name" value="MetalloPept_cat_dom_sf"/>
</dbReference>
<evidence type="ECO:0000256" key="2">
    <source>
        <dbReference type="ARBA" id="ARBA00022670"/>
    </source>
</evidence>
<dbReference type="InterPro" id="IPR036366">
    <property type="entry name" value="PGBDSf"/>
</dbReference>
<dbReference type="InterPro" id="IPR001818">
    <property type="entry name" value="Pept_M10_metallopeptidase"/>
</dbReference>
<dbReference type="PRINTS" id="PR00138">
    <property type="entry name" value="MATRIXIN"/>
</dbReference>
<keyword evidence="2" id="KW-0645">Protease</keyword>
<evidence type="ECO:0000256" key="5">
    <source>
        <dbReference type="ARBA" id="ARBA00022833"/>
    </source>
</evidence>
<feature type="domain" description="Peptidase metallopeptidase" evidence="8">
    <location>
        <begin position="65"/>
        <end position="227"/>
    </location>
</feature>
<evidence type="ECO:0000259" key="8">
    <source>
        <dbReference type="SMART" id="SM00235"/>
    </source>
</evidence>
<keyword evidence="7" id="KW-0732">Signal</keyword>
<evidence type="ECO:0000256" key="7">
    <source>
        <dbReference type="SAM" id="SignalP"/>
    </source>
</evidence>
<dbReference type="SUPFAM" id="SSF55486">
    <property type="entry name" value="Metalloproteases ('zincins'), catalytic domain"/>
    <property type="match status" value="1"/>
</dbReference>
<dbReference type="Gene3D" id="1.10.101.10">
    <property type="entry name" value="PGBD-like superfamily/PGBD"/>
    <property type="match status" value="1"/>
</dbReference>
<evidence type="ECO:0000256" key="3">
    <source>
        <dbReference type="ARBA" id="ARBA00022723"/>
    </source>
</evidence>
<keyword evidence="10" id="KW-1185">Reference proteome</keyword>
<evidence type="ECO:0000256" key="6">
    <source>
        <dbReference type="ARBA" id="ARBA00023049"/>
    </source>
</evidence>
<accession>A0ABR0XU90</accession>
<evidence type="ECO:0000256" key="4">
    <source>
        <dbReference type="ARBA" id="ARBA00022801"/>
    </source>
</evidence>
<evidence type="ECO:0000313" key="10">
    <source>
        <dbReference type="Proteomes" id="UP001318860"/>
    </source>
</evidence>
<feature type="signal peptide" evidence="7">
    <location>
        <begin position="1"/>
        <end position="21"/>
    </location>
</feature>
<dbReference type="InterPro" id="IPR002477">
    <property type="entry name" value="Peptidoglycan-bd-like"/>
</dbReference>
<evidence type="ECO:0000313" key="9">
    <source>
        <dbReference type="EMBL" id="KAK6162575.1"/>
    </source>
</evidence>
<evidence type="ECO:0000256" key="1">
    <source>
        <dbReference type="ARBA" id="ARBA00009614"/>
    </source>
</evidence>
<dbReference type="InterPro" id="IPR021190">
    <property type="entry name" value="Pept_M10A"/>
</dbReference>